<comment type="similarity">
    <text evidence="1 7">Belongs to the RecO family.</text>
</comment>
<dbReference type="Pfam" id="PF11967">
    <property type="entry name" value="RecO_N"/>
    <property type="match status" value="1"/>
</dbReference>
<evidence type="ECO:0000313" key="9">
    <source>
        <dbReference type="EMBL" id="MDO5456789.1"/>
    </source>
</evidence>
<dbReference type="PANTHER" id="PTHR33991">
    <property type="entry name" value="DNA REPAIR PROTEIN RECO"/>
    <property type="match status" value="1"/>
</dbReference>
<dbReference type="InterPro" id="IPR022572">
    <property type="entry name" value="DNA_rep/recomb_RecO_N"/>
</dbReference>
<evidence type="ECO:0000256" key="1">
    <source>
        <dbReference type="ARBA" id="ARBA00007452"/>
    </source>
</evidence>
<dbReference type="SUPFAM" id="SSF50249">
    <property type="entry name" value="Nucleic acid-binding proteins"/>
    <property type="match status" value="1"/>
</dbReference>
<dbReference type="HAMAP" id="MF_00201">
    <property type="entry name" value="RecO"/>
    <property type="match status" value="1"/>
</dbReference>
<evidence type="ECO:0000256" key="5">
    <source>
        <dbReference type="ARBA" id="ARBA00023204"/>
    </source>
</evidence>
<evidence type="ECO:0000256" key="4">
    <source>
        <dbReference type="ARBA" id="ARBA00023172"/>
    </source>
</evidence>
<comment type="caution">
    <text evidence="9">The sequence shown here is derived from an EMBL/GenBank/DDBJ whole genome shotgun (WGS) entry which is preliminary data.</text>
</comment>
<dbReference type="Gene3D" id="2.40.50.140">
    <property type="entry name" value="Nucleic acid-binding proteins"/>
    <property type="match status" value="1"/>
</dbReference>
<comment type="function">
    <text evidence="7">Involved in DNA repair and RecF pathway recombination.</text>
</comment>
<dbReference type="InterPro" id="IPR037278">
    <property type="entry name" value="ARFGAP/RecO"/>
</dbReference>
<keyword evidence="5 7" id="KW-0234">DNA repair</keyword>
<dbReference type="SUPFAM" id="SSF57863">
    <property type="entry name" value="ArfGap/RecO-like zinc finger"/>
    <property type="match status" value="1"/>
</dbReference>
<protein>
    <recommendedName>
        <fullName evidence="2 7">DNA repair protein RecO</fullName>
    </recommendedName>
    <alternativeName>
        <fullName evidence="6 7">Recombination protein O</fullName>
    </alternativeName>
</protein>
<name>A0AA43RLM4_9LACT</name>
<keyword evidence="3 7" id="KW-0227">DNA damage</keyword>
<keyword evidence="4 7" id="KW-0233">DNA recombination</keyword>
<dbReference type="Proteomes" id="UP001171751">
    <property type="component" value="Unassembled WGS sequence"/>
</dbReference>
<gene>
    <name evidence="7 9" type="primary">recO</name>
    <name evidence="9" type="ORF">Q4F26_00450</name>
</gene>
<dbReference type="InterPro" id="IPR012340">
    <property type="entry name" value="NA-bd_OB-fold"/>
</dbReference>
<dbReference type="Pfam" id="PF02565">
    <property type="entry name" value="RecO_C"/>
    <property type="match status" value="1"/>
</dbReference>
<evidence type="ECO:0000256" key="2">
    <source>
        <dbReference type="ARBA" id="ARBA00021310"/>
    </source>
</evidence>
<dbReference type="InterPro" id="IPR042242">
    <property type="entry name" value="RecO_C"/>
</dbReference>
<proteinExistence type="inferred from homology"/>
<evidence type="ECO:0000313" key="10">
    <source>
        <dbReference type="Proteomes" id="UP001171751"/>
    </source>
</evidence>
<dbReference type="GO" id="GO:0006302">
    <property type="term" value="P:double-strand break repair"/>
    <property type="evidence" value="ECO:0007669"/>
    <property type="project" value="TreeGrafter"/>
</dbReference>
<dbReference type="Gene3D" id="1.20.1440.120">
    <property type="entry name" value="Recombination protein O, C-terminal domain"/>
    <property type="match status" value="1"/>
</dbReference>
<sequence length="263" mass="31053">MSLKEVRGVVLFNRKHRERDYLVKIFTDQFGKLMFFVRGSKKSSQSLEQAIQPFANAKYIADIRNEGLSFLRDTKELNLMNHIYGDMFKQAYATYLTNLADAALEDRVVDPSLMVELKSALEAINEGKDPEIITNIYEIHMMKWFGVEQEWKACVVCRETKGNFDYSSQYNGLLCSRHWYLDERRYHLSQRTLYFIRLFSRTSFKQIGNISVGDETKRELRSFIDSLYEENVGLHLKSKSFIDHMYDFEKLHVDWSKRKKGTD</sequence>
<keyword evidence="10" id="KW-1185">Reference proteome</keyword>
<accession>A0AA43RLM4</accession>
<dbReference type="EMBL" id="JAUNQW010000001">
    <property type="protein sequence ID" value="MDO5456789.1"/>
    <property type="molecule type" value="Genomic_DNA"/>
</dbReference>
<dbReference type="PANTHER" id="PTHR33991:SF1">
    <property type="entry name" value="DNA REPAIR PROTEIN RECO"/>
    <property type="match status" value="1"/>
</dbReference>
<organism evidence="9 10">
    <name type="scientific">Atopococcus tabaci</name>
    <dbReference type="NCBI Taxonomy" id="269774"/>
    <lineage>
        <taxon>Bacteria</taxon>
        <taxon>Bacillati</taxon>
        <taxon>Bacillota</taxon>
        <taxon>Bacilli</taxon>
        <taxon>Lactobacillales</taxon>
        <taxon>Carnobacteriaceae</taxon>
        <taxon>Atopococcus</taxon>
    </lineage>
</organism>
<evidence type="ECO:0000256" key="7">
    <source>
        <dbReference type="HAMAP-Rule" id="MF_00201"/>
    </source>
</evidence>
<dbReference type="NCBIfam" id="TIGR00613">
    <property type="entry name" value="reco"/>
    <property type="match status" value="1"/>
</dbReference>
<dbReference type="GO" id="GO:0006310">
    <property type="term" value="P:DNA recombination"/>
    <property type="evidence" value="ECO:0007669"/>
    <property type="project" value="UniProtKB-UniRule"/>
</dbReference>
<dbReference type="InterPro" id="IPR003717">
    <property type="entry name" value="RecO"/>
</dbReference>
<evidence type="ECO:0000256" key="6">
    <source>
        <dbReference type="ARBA" id="ARBA00033409"/>
    </source>
</evidence>
<evidence type="ECO:0000256" key="3">
    <source>
        <dbReference type="ARBA" id="ARBA00022763"/>
    </source>
</evidence>
<feature type="domain" description="DNA replication/recombination mediator RecO N-terminal" evidence="8">
    <location>
        <begin position="1"/>
        <end position="75"/>
    </location>
</feature>
<dbReference type="AlphaFoldDB" id="A0AA43RLM4"/>
<dbReference type="GO" id="GO:0043590">
    <property type="term" value="C:bacterial nucleoid"/>
    <property type="evidence" value="ECO:0007669"/>
    <property type="project" value="TreeGrafter"/>
</dbReference>
<evidence type="ECO:0000259" key="8">
    <source>
        <dbReference type="Pfam" id="PF11967"/>
    </source>
</evidence>
<reference evidence="9" key="1">
    <citation type="submission" date="2023-07" db="EMBL/GenBank/DDBJ databases">
        <title>Between Cages and Wild: Unraveling the Impact of Captivity on Animal Microbiomes and Antimicrobial Resistance.</title>
        <authorList>
            <person name="Schmartz G.P."/>
            <person name="Rehner J."/>
            <person name="Schuff M.J."/>
            <person name="Becker S.L."/>
            <person name="Kravczyk M."/>
            <person name="Gurevich A."/>
            <person name="Francke R."/>
            <person name="Mueller R."/>
            <person name="Keller V."/>
            <person name="Keller A."/>
        </authorList>
    </citation>
    <scope>NUCLEOTIDE SEQUENCE</scope>
    <source>
        <strain evidence="9">S39M_St_73</strain>
    </source>
</reference>